<evidence type="ECO:0000256" key="13">
    <source>
        <dbReference type="PROSITE-ProRule" id="PRU00409"/>
    </source>
</evidence>
<feature type="domain" description="ATP-grasp" evidence="14">
    <location>
        <begin position="243"/>
        <end position="435"/>
    </location>
</feature>
<dbReference type="EC" id="6.3.2.30" evidence="4"/>
<dbReference type="SUPFAM" id="SSF53244">
    <property type="entry name" value="MurD-like peptide ligases, peptide-binding domain"/>
    <property type="match status" value="1"/>
</dbReference>
<dbReference type="Gene3D" id="3.40.1190.10">
    <property type="entry name" value="Mur-like, catalytic domain"/>
    <property type="match status" value="1"/>
</dbReference>
<dbReference type="PROSITE" id="PS01011">
    <property type="entry name" value="FOLYLPOLYGLU_SYNT_1"/>
    <property type="match status" value="1"/>
</dbReference>
<dbReference type="PANTHER" id="PTHR23135:SF18">
    <property type="entry name" value="CYANOPHYCIN SYNTHETASE"/>
    <property type="match status" value="1"/>
</dbReference>
<evidence type="ECO:0000256" key="6">
    <source>
        <dbReference type="ARBA" id="ARBA00022036"/>
    </source>
</evidence>
<dbReference type="Proteomes" id="UP001595998">
    <property type="component" value="Unassembled WGS sequence"/>
</dbReference>
<evidence type="ECO:0000256" key="12">
    <source>
        <dbReference type="ARBA" id="ARBA00048425"/>
    </source>
</evidence>
<dbReference type="InterPro" id="IPR036615">
    <property type="entry name" value="Mur_ligase_C_dom_sf"/>
</dbReference>
<name>A0ABV8XKH0_9DEIO</name>
<dbReference type="InterPro" id="IPR036565">
    <property type="entry name" value="Mur-like_cat_sf"/>
</dbReference>
<dbReference type="GO" id="GO:0071161">
    <property type="term" value="F:cyanophycin synthetase activity (L-arginine-adding)"/>
    <property type="evidence" value="ECO:0007669"/>
    <property type="project" value="UniProtKB-EC"/>
</dbReference>
<dbReference type="EC" id="6.3.2.29" evidence="5"/>
<dbReference type="Pfam" id="PF02955">
    <property type="entry name" value="GSH-S_ATP"/>
    <property type="match status" value="1"/>
</dbReference>
<proteinExistence type="inferred from homology"/>
<dbReference type="InterPro" id="IPR013815">
    <property type="entry name" value="ATP_grasp_subdomain_1"/>
</dbReference>
<dbReference type="GO" id="GO:0071160">
    <property type="term" value="F:cyanophycin synthetase activity (L-aspartate-adding)"/>
    <property type="evidence" value="ECO:0007669"/>
    <property type="project" value="UniProtKB-EC"/>
</dbReference>
<evidence type="ECO:0000256" key="1">
    <source>
        <dbReference type="ARBA" id="ARBA00003184"/>
    </source>
</evidence>
<dbReference type="InterPro" id="IPR018109">
    <property type="entry name" value="Folylpolyglutamate_synth_CS"/>
</dbReference>
<comment type="subunit">
    <text evidence="3">Homodimer.</text>
</comment>
<keyword evidence="9 13" id="KW-0067">ATP-binding</keyword>
<evidence type="ECO:0000256" key="5">
    <source>
        <dbReference type="ARBA" id="ARBA00013005"/>
    </source>
</evidence>
<dbReference type="InterPro" id="IPR011810">
    <property type="entry name" value="Cya_phycin_syn"/>
</dbReference>
<dbReference type="Gene3D" id="3.30.1490.20">
    <property type="entry name" value="ATP-grasp fold, A domain"/>
    <property type="match status" value="1"/>
</dbReference>
<comment type="catalytic activity">
    <reaction evidence="11">
        <text>[L-4-(L-arginin-2-N-yl)aspartate](n)-L-aspartate + L-arginine + ATP = [L-4-(L-arginin-2-N-yl)aspartate](n+1) + ADP + phosphate + H(+)</text>
        <dbReference type="Rhea" id="RHEA:23888"/>
        <dbReference type="Rhea" id="RHEA-COMP:13732"/>
        <dbReference type="Rhea" id="RHEA-COMP:13733"/>
        <dbReference type="ChEBI" id="CHEBI:15378"/>
        <dbReference type="ChEBI" id="CHEBI:30616"/>
        <dbReference type="ChEBI" id="CHEBI:32682"/>
        <dbReference type="ChEBI" id="CHEBI:43474"/>
        <dbReference type="ChEBI" id="CHEBI:137986"/>
        <dbReference type="ChEBI" id="CHEBI:137990"/>
        <dbReference type="ChEBI" id="CHEBI:456216"/>
        <dbReference type="EC" id="6.3.2.30"/>
    </reaction>
</comment>
<evidence type="ECO:0000256" key="3">
    <source>
        <dbReference type="ARBA" id="ARBA00011738"/>
    </source>
</evidence>
<dbReference type="EMBL" id="JBHSEH010000004">
    <property type="protein sequence ID" value="MFC4425193.1"/>
    <property type="molecule type" value="Genomic_DNA"/>
</dbReference>
<dbReference type="Pfam" id="PF08245">
    <property type="entry name" value="Mur_ligase_M"/>
    <property type="match status" value="1"/>
</dbReference>
<evidence type="ECO:0000313" key="16">
    <source>
        <dbReference type="Proteomes" id="UP001595998"/>
    </source>
</evidence>
<evidence type="ECO:0000256" key="10">
    <source>
        <dbReference type="ARBA" id="ARBA00031353"/>
    </source>
</evidence>
<gene>
    <name evidence="15" type="primary">cphA</name>
    <name evidence="15" type="ORF">ACFOZ9_03140</name>
</gene>
<evidence type="ECO:0000313" key="15">
    <source>
        <dbReference type="EMBL" id="MFC4425193.1"/>
    </source>
</evidence>
<dbReference type="PANTHER" id="PTHR23135">
    <property type="entry name" value="MUR LIGASE FAMILY MEMBER"/>
    <property type="match status" value="1"/>
</dbReference>
<dbReference type="InterPro" id="IPR013221">
    <property type="entry name" value="Mur_ligase_cen"/>
</dbReference>
<dbReference type="SUPFAM" id="SSF53623">
    <property type="entry name" value="MurD-like peptide ligases, catalytic domain"/>
    <property type="match status" value="1"/>
</dbReference>
<accession>A0ABV8XKH0</accession>
<evidence type="ECO:0000256" key="2">
    <source>
        <dbReference type="ARBA" id="ARBA00009060"/>
    </source>
</evidence>
<dbReference type="Gene3D" id="3.90.190.20">
    <property type="entry name" value="Mur ligase, C-terminal domain"/>
    <property type="match status" value="1"/>
</dbReference>
<protein>
    <recommendedName>
        <fullName evidence="6">Cyanophycin synthetase</fullName>
        <ecNumber evidence="5">6.3.2.29</ecNumber>
        <ecNumber evidence="4">6.3.2.30</ecNumber>
    </recommendedName>
    <alternativeName>
        <fullName evidence="10">Cyanophycin synthase</fullName>
    </alternativeName>
</protein>
<dbReference type="Pfam" id="PF02875">
    <property type="entry name" value="Mur_ligase_C"/>
    <property type="match status" value="1"/>
</dbReference>
<dbReference type="NCBIfam" id="TIGR02068">
    <property type="entry name" value="cya_phycin_syn"/>
    <property type="match status" value="1"/>
</dbReference>
<evidence type="ECO:0000256" key="4">
    <source>
        <dbReference type="ARBA" id="ARBA00012968"/>
    </source>
</evidence>
<dbReference type="InterPro" id="IPR011761">
    <property type="entry name" value="ATP-grasp"/>
</dbReference>
<sequence>MTRASPPHHPAGPIKVLERGVYRGPHIDSLQPMVHFTLDLGGIAAWRPQDLPGLVTRLREALPALAVGLELPGGDDAGLGWADLIGQVACGLQALAHEAPASRLTRRFSSPAVVYRVMYTFRDEEVGFLAGRLALQLVDTLLPADLQGVRDLDLLHRGATGPFDPTTAVDELRAAARRALLPPVTQALLDAARVRGIPATLLDRGSGLIQLGHGRHSRQICGSLTSRTPYLGVQETADWHRTRERLEDVGVPVPEGRIVHTEQQALSAAARLRGPVVTKPLDGNHGRGVSLQLTEDEQVRRGFEEARQHSRQVVVEQHFQGNDHRVLVVNGEVVAVAERVPAHVVGDGVRSIEALVDEVNQDPRRGEGPTGVLAPVQLDEATDAFLARSGRLRSTVPAAGELIVLQATARVATGATATDRTAGLHPENASIARTAALALGLDVAGITLISPDPTRSVRQTGGGVVGVKAAPDLRWHLQSDPDAARAVAGALLASLYPPDSPSRVPIFALTGTNGKSTTARMLAHILKHAGHTVGLTNTSGVYIGDERILEADATGPRSAQMVLRHPLVTAAVLETARGGLLRDGLGFDRADVGAVLNVQADHLGLRGIDTLDDLAWVKSLLVRVVSPRGVSVLNADDGLTLAMRTLAGGQIALFSLRGDAPNEALRAHIAEGGLAAVVEPGEQGDEMVLYQAGGRQVVMLTREIPATLEGAALFNVANALAACLMCVASGIAPLDVRGALSTFRATFDQNPGRLNVYDALPFRVVLDYAHNPAGLAAQRELLHRLRPEGARLIGMVSVPGDRRDADIVEVGASAAQTFDEVVFREGPDGRGRPRGEVMALMREGALGAGFPADRLHLVLEERDAVEAALRLARPGDIVTLMPTAVEAVWQQVQAFRPDWGEAGPER</sequence>
<organism evidence="15 16">
    <name type="scientific">Deinococcus navajonensis</name>
    <dbReference type="NCBI Taxonomy" id="309884"/>
    <lineage>
        <taxon>Bacteria</taxon>
        <taxon>Thermotogati</taxon>
        <taxon>Deinococcota</taxon>
        <taxon>Deinococci</taxon>
        <taxon>Deinococcales</taxon>
        <taxon>Deinococcaceae</taxon>
        <taxon>Deinococcus</taxon>
    </lineage>
</organism>
<dbReference type="RefSeq" id="WP_380036319.1">
    <property type="nucleotide sequence ID" value="NZ_JBHSEH010000004.1"/>
</dbReference>
<evidence type="ECO:0000256" key="7">
    <source>
        <dbReference type="ARBA" id="ARBA00022598"/>
    </source>
</evidence>
<reference evidence="16" key="1">
    <citation type="journal article" date="2019" name="Int. J. Syst. Evol. Microbiol.">
        <title>The Global Catalogue of Microorganisms (GCM) 10K type strain sequencing project: providing services to taxonomists for standard genome sequencing and annotation.</title>
        <authorList>
            <consortium name="The Broad Institute Genomics Platform"/>
            <consortium name="The Broad Institute Genome Sequencing Center for Infectious Disease"/>
            <person name="Wu L."/>
            <person name="Ma J."/>
        </authorList>
    </citation>
    <scope>NUCLEOTIDE SEQUENCE [LARGE SCALE GENOMIC DNA]</scope>
    <source>
        <strain evidence="16">CCUG 56029</strain>
    </source>
</reference>
<evidence type="ECO:0000256" key="9">
    <source>
        <dbReference type="ARBA" id="ARBA00022840"/>
    </source>
</evidence>
<evidence type="ECO:0000259" key="14">
    <source>
        <dbReference type="PROSITE" id="PS50975"/>
    </source>
</evidence>
<dbReference type="SUPFAM" id="SSF56059">
    <property type="entry name" value="Glutathione synthetase ATP-binding domain-like"/>
    <property type="match status" value="1"/>
</dbReference>
<comment type="caution">
    <text evidence="15">The sequence shown here is derived from an EMBL/GenBank/DDBJ whole genome shotgun (WGS) entry which is preliminary data.</text>
</comment>
<evidence type="ECO:0000256" key="11">
    <source>
        <dbReference type="ARBA" id="ARBA00048094"/>
    </source>
</evidence>
<comment type="function">
    <text evidence="1">Catalyzes the ATP-dependent polymerization of arginine and aspartate to multi-L-arginyl-poly-L-aspartic acid (cyanophycin; a water-insoluble reserve polymer).</text>
</comment>
<comment type="similarity">
    <text evidence="2">In the C-terminal section; belongs to the MurCDEF family.</text>
</comment>
<keyword evidence="8 13" id="KW-0547">Nucleotide-binding</keyword>
<dbReference type="Gene3D" id="3.30.470.20">
    <property type="entry name" value="ATP-grasp fold, B domain"/>
    <property type="match status" value="1"/>
</dbReference>
<dbReference type="PROSITE" id="PS50975">
    <property type="entry name" value="ATP_GRASP"/>
    <property type="match status" value="1"/>
</dbReference>
<evidence type="ECO:0000256" key="8">
    <source>
        <dbReference type="ARBA" id="ARBA00022741"/>
    </source>
</evidence>
<comment type="catalytic activity">
    <reaction evidence="12">
        <text>[L-4-(L-arginin-2-N-yl)aspartate](n) + L-aspartate + ATP = [L-4-(L-arginin-2-N-yl)aspartate](n)-L-aspartate + ADP + phosphate + H(+)</text>
        <dbReference type="Rhea" id="RHEA:13277"/>
        <dbReference type="Rhea" id="RHEA-COMP:13728"/>
        <dbReference type="Rhea" id="RHEA-COMP:13733"/>
        <dbReference type="ChEBI" id="CHEBI:15378"/>
        <dbReference type="ChEBI" id="CHEBI:29991"/>
        <dbReference type="ChEBI" id="CHEBI:30616"/>
        <dbReference type="ChEBI" id="CHEBI:43474"/>
        <dbReference type="ChEBI" id="CHEBI:137986"/>
        <dbReference type="ChEBI" id="CHEBI:137990"/>
        <dbReference type="ChEBI" id="CHEBI:456216"/>
        <dbReference type="EC" id="6.3.2.29"/>
    </reaction>
</comment>
<dbReference type="InterPro" id="IPR004101">
    <property type="entry name" value="Mur_ligase_C"/>
</dbReference>
<keyword evidence="7 15" id="KW-0436">Ligase</keyword>
<dbReference type="InterPro" id="IPR004218">
    <property type="entry name" value="GSHS_ATP-bd"/>
</dbReference>
<keyword evidence="16" id="KW-1185">Reference proteome</keyword>